<accession>A0A368JS99</accession>
<evidence type="ECO:0008006" key="3">
    <source>
        <dbReference type="Google" id="ProtNLM"/>
    </source>
</evidence>
<gene>
    <name evidence="1" type="ORF">DUE52_06210</name>
</gene>
<evidence type="ECO:0000313" key="2">
    <source>
        <dbReference type="Proteomes" id="UP000253383"/>
    </source>
</evidence>
<dbReference type="PROSITE" id="PS51257">
    <property type="entry name" value="PROKAR_LIPOPROTEIN"/>
    <property type="match status" value="1"/>
</dbReference>
<dbReference type="EMBL" id="QOWE01000004">
    <property type="protein sequence ID" value="RCR70539.1"/>
    <property type="molecule type" value="Genomic_DNA"/>
</dbReference>
<dbReference type="Proteomes" id="UP000253383">
    <property type="component" value="Unassembled WGS sequence"/>
</dbReference>
<dbReference type="RefSeq" id="WP_114405108.1">
    <property type="nucleotide sequence ID" value="NZ_QOWE01000004.1"/>
</dbReference>
<organism evidence="1 2">
    <name type="scientific">Larkinella punicea</name>
    <dbReference type="NCBI Taxonomy" id="2315727"/>
    <lineage>
        <taxon>Bacteria</taxon>
        <taxon>Pseudomonadati</taxon>
        <taxon>Bacteroidota</taxon>
        <taxon>Cytophagia</taxon>
        <taxon>Cytophagales</taxon>
        <taxon>Spirosomataceae</taxon>
        <taxon>Larkinella</taxon>
    </lineage>
</organism>
<dbReference type="SUPFAM" id="SSF110296">
    <property type="entry name" value="Oligoxyloglucan reducing end-specific cellobiohydrolase"/>
    <property type="match status" value="1"/>
</dbReference>
<comment type="caution">
    <text evidence="1">The sequence shown here is derived from an EMBL/GenBank/DDBJ whole genome shotgun (WGS) entry which is preliminary data.</text>
</comment>
<keyword evidence="2" id="KW-1185">Reference proteome</keyword>
<name>A0A368JS99_9BACT</name>
<reference evidence="1 2" key="1">
    <citation type="submission" date="2018-07" db="EMBL/GenBank/DDBJ databases">
        <title>Genome analysis of Larkinella rosea.</title>
        <authorList>
            <person name="Zhou Z."/>
            <person name="Wang G."/>
        </authorList>
    </citation>
    <scope>NUCLEOTIDE SEQUENCE [LARGE SCALE GENOMIC DNA]</scope>
    <source>
        <strain evidence="2">zzj9</strain>
    </source>
</reference>
<dbReference type="AlphaFoldDB" id="A0A368JS99"/>
<dbReference type="Gene3D" id="2.130.10.10">
    <property type="entry name" value="YVTN repeat-like/Quinoprotein amine dehydrogenase"/>
    <property type="match status" value="1"/>
</dbReference>
<sequence>MKKAIIFLVTLVTILSCDQNTSSVTPAEDPDWIKIEVPNGREVYAIAGDLDKTLLVTTWTKAYYSVDKGKTWQESKDFNGPVPGLLVRNDTTFSMEARSFDQQGKLLGSSLIHYFTTDYGKNWKSYFKFYKEYMDTIKPVGMVKSAEGIIYTIKENKTPTAPGSSSYYINPGEIVKQNGLSQSLVRFPYKLNLMNLHLDTQGRLYVAASGGSYQPERNTFYCCPENLPGIIYVSKRRIP</sequence>
<protein>
    <recommendedName>
        <fullName evidence="3">Exo-alpha-sialidase</fullName>
    </recommendedName>
</protein>
<proteinExistence type="predicted"/>
<evidence type="ECO:0000313" key="1">
    <source>
        <dbReference type="EMBL" id="RCR70539.1"/>
    </source>
</evidence>
<dbReference type="InterPro" id="IPR015943">
    <property type="entry name" value="WD40/YVTN_repeat-like_dom_sf"/>
</dbReference>
<dbReference type="OrthoDB" id="749229at2"/>